<comment type="function">
    <text evidence="1">Serine hydrolase involved in the detoxification of formaldehyde.</text>
</comment>
<dbReference type="GO" id="GO:0018738">
    <property type="term" value="F:S-formylglutathione hydrolase activity"/>
    <property type="evidence" value="ECO:0007669"/>
    <property type="project" value="UniProtKB-EC"/>
</dbReference>
<dbReference type="InterPro" id="IPR000801">
    <property type="entry name" value="Esterase-like"/>
</dbReference>
<dbReference type="WBParaSite" id="sdigi.contig448.g8390.t1">
    <property type="protein sequence ID" value="sdigi.contig448.g8390.t1"/>
    <property type="gene ID" value="sdigi.contig448.g8390"/>
</dbReference>
<keyword evidence="6" id="KW-0378">Hydrolase</keyword>
<dbReference type="GO" id="GO:0052689">
    <property type="term" value="F:carboxylic ester hydrolase activity"/>
    <property type="evidence" value="ECO:0007669"/>
    <property type="project" value="UniProtKB-KW"/>
</dbReference>
<comment type="similarity">
    <text evidence="2">Belongs to the esterase D family.</text>
</comment>
<evidence type="ECO:0000256" key="3">
    <source>
        <dbReference type="ARBA" id="ARBA00012479"/>
    </source>
</evidence>
<dbReference type="Pfam" id="PF00756">
    <property type="entry name" value="Esterase"/>
    <property type="match status" value="1"/>
</dbReference>
<evidence type="ECO:0000256" key="5">
    <source>
        <dbReference type="ARBA" id="ARBA00022487"/>
    </source>
</evidence>
<keyword evidence="8" id="KW-1185">Reference proteome</keyword>
<dbReference type="SUPFAM" id="SSF53474">
    <property type="entry name" value="alpha/beta-Hydrolases"/>
    <property type="match status" value="1"/>
</dbReference>
<evidence type="ECO:0000256" key="1">
    <source>
        <dbReference type="ARBA" id="ARBA00002608"/>
    </source>
</evidence>
<sequence>MVVVNADTSPRAIDIPGDFDYSDFGKDLFYRLLERMHTYITEELPHVIRSNFAECDPHRWGKMGHSMGGHGAIVIGLRNPGVFLSISAFAPICNPINCNFLALSESCISWLSGSVRREWKAYDSVEVINWRDLWIHIPLWFLFALSLKDKNGAVGENLQFFNVTL</sequence>
<dbReference type="PANTHER" id="PTHR10061">
    <property type="entry name" value="S-FORMYLGLUTATHIONE HYDROLASE"/>
    <property type="match status" value="1"/>
</dbReference>
<evidence type="ECO:0000256" key="6">
    <source>
        <dbReference type="ARBA" id="ARBA00022801"/>
    </source>
</evidence>
<reference evidence="9" key="1">
    <citation type="submission" date="2022-11" db="UniProtKB">
        <authorList>
            <consortium name="WormBaseParasite"/>
        </authorList>
    </citation>
    <scope>IDENTIFICATION</scope>
</reference>
<evidence type="ECO:0000256" key="2">
    <source>
        <dbReference type="ARBA" id="ARBA00005622"/>
    </source>
</evidence>
<keyword evidence="5" id="KW-0719">Serine esterase</keyword>
<evidence type="ECO:0000256" key="4">
    <source>
        <dbReference type="ARBA" id="ARBA00016774"/>
    </source>
</evidence>
<accession>A0A915Q1A9</accession>
<dbReference type="InterPro" id="IPR014186">
    <property type="entry name" value="S-formylglutathione_hydrol"/>
</dbReference>
<dbReference type="Proteomes" id="UP000887581">
    <property type="component" value="Unplaced"/>
</dbReference>
<dbReference type="GO" id="GO:0005829">
    <property type="term" value="C:cytosol"/>
    <property type="evidence" value="ECO:0007669"/>
    <property type="project" value="TreeGrafter"/>
</dbReference>
<evidence type="ECO:0000256" key="7">
    <source>
        <dbReference type="ARBA" id="ARBA00032082"/>
    </source>
</evidence>
<dbReference type="EC" id="3.1.2.12" evidence="3"/>
<evidence type="ECO:0000313" key="9">
    <source>
        <dbReference type="WBParaSite" id="sdigi.contig448.g8390.t1"/>
    </source>
</evidence>
<dbReference type="GO" id="GO:0046294">
    <property type="term" value="P:formaldehyde catabolic process"/>
    <property type="evidence" value="ECO:0007669"/>
    <property type="project" value="InterPro"/>
</dbReference>
<evidence type="ECO:0000313" key="8">
    <source>
        <dbReference type="Proteomes" id="UP000887581"/>
    </source>
</evidence>
<dbReference type="InterPro" id="IPR029058">
    <property type="entry name" value="AB_hydrolase_fold"/>
</dbReference>
<dbReference type="Gene3D" id="3.40.50.1820">
    <property type="entry name" value="alpha/beta hydrolase"/>
    <property type="match status" value="1"/>
</dbReference>
<protein>
    <recommendedName>
        <fullName evidence="4">S-formylglutathione hydrolase</fullName>
        <ecNumber evidence="3">3.1.2.12</ecNumber>
    </recommendedName>
    <alternativeName>
        <fullName evidence="7">Esterase D</fullName>
    </alternativeName>
</protein>
<dbReference type="AlphaFoldDB" id="A0A915Q1A9"/>
<name>A0A915Q1A9_9BILA</name>
<proteinExistence type="inferred from homology"/>
<dbReference type="PANTHER" id="PTHR10061:SF0">
    <property type="entry name" value="S-FORMYLGLUTATHIONE HYDROLASE"/>
    <property type="match status" value="1"/>
</dbReference>
<organism evidence="8 9">
    <name type="scientific">Setaria digitata</name>
    <dbReference type="NCBI Taxonomy" id="48799"/>
    <lineage>
        <taxon>Eukaryota</taxon>
        <taxon>Metazoa</taxon>
        <taxon>Ecdysozoa</taxon>
        <taxon>Nematoda</taxon>
        <taxon>Chromadorea</taxon>
        <taxon>Rhabditida</taxon>
        <taxon>Spirurina</taxon>
        <taxon>Spiruromorpha</taxon>
        <taxon>Filarioidea</taxon>
        <taxon>Setariidae</taxon>
        <taxon>Setaria</taxon>
    </lineage>
</organism>